<dbReference type="RefSeq" id="XP_040725982.1">
    <property type="nucleotide sequence ID" value="XM_040866789.1"/>
</dbReference>
<gene>
    <name evidence="3" type="ORF">BCR37DRAFT_275933</name>
</gene>
<feature type="transmembrane region" description="Helical" evidence="1">
    <location>
        <begin position="80"/>
        <end position="102"/>
    </location>
</feature>
<feature type="domain" description="Acyltransferase 3" evidence="2">
    <location>
        <begin position="30"/>
        <end position="240"/>
    </location>
</feature>
<keyword evidence="1" id="KW-0472">Membrane</keyword>
<dbReference type="OrthoDB" id="5819582at2759"/>
<keyword evidence="4" id="KW-1185">Reference proteome</keyword>
<accession>A0A1Y2FJA7</accession>
<keyword evidence="1" id="KW-0812">Transmembrane</keyword>
<dbReference type="Pfam" id="PF01757">
    <property type="entry name" value="Acyl_transf_3"/>
    <property type="match status" value="1"/>
</dbReference>
<dbReference type="AlphaFoldDB" id="A0A1Y2FJA7"/>
<sequence length="482" mass="55827">MIPSRIAYALRPNFHNAIFSRPPAKLRPTAWLDGLRGVAAFMVVVHHWADCSHPTASHGFGHIDDPFVDREWIKLPIIRLLFNSGHANVALFFLISGFVLSYKPIELIHKRKFDALHANLSSTLLRRPARLCLPAFVITFFVCLIVRLPIHNSTGLFTYYIPPKPTLLAQLWDWFTDLPTLPDAFTWDMIVWLKYHAHSWTLNVELHGSLWAIMVLLATSRLNVAPRMILISLWCIYCLTQIKYFPFLFCAGILLAEACHIMGPPRDFQKQASKDLETSALGFDREDQLSWHDIGPLETITYYFNLLVGLFLVSAPNHSPQNKAYWWSDIWIRMPIFTGLENTDRDKQRTLISIGAFLIVSSIFRLRNIQRLFENGFCQYLGRLSFSIYLIHGPFLYTFGQSFIVAMWTVFGVGNFAEGRFSDERTAHWATYEVATFLGLMIQMPFILWLSDIFERLVDEPCMRLTKQWADHFTIKEESDRR</sequence>
<keyword evidence="3" id="KW-0808">Transferase</keyword>
<dbReference type="InterPro" id="IPR002656">
    <property type="entry name" value="Acyl_transf_3_dom"/>
</dbReference>
<dbReference type="OMA" id="WITTRIG"/>
<organism evidence="3 4">
    <name type="scientific">Protomyces lactucae-debilis</name>
    <dbReference type="NCBI Taxonomy" id="2754530"/>
    <lineage>
        <taxon>Eukaryota</taxon>
        <taxon>Fungi</taxon>
        <taxon>Dikarya</taxon>
        <taxon>Ascomycota</taxon>
        <taxon>Taphrinomycotina</taxon>
        <taxon>Taphrinomycetes</taxon>
        <taxon>Taphrinales</taxon>
        <taxon>Protomycetaceae</taxon>
        <taxon>Protomyces</taxon>
    </lineage>
</organism>
<keyword evidence="1" id="KW-1133">Transmembrane helix</keyword>
<dbReference type="GO" id="GO:0016747">
    <property type="term" value="F:acyltransferase activity, transferring groups other than amino-acyl groups"/>
    <property type="evidence" value="ECO:0007669"/>
    <property type="project" value="InterPro"/>
</dbReference>
<evidence type="ECO:0000256" key="1">
    <source>
        <dbReference type="SAM" id="Phobius"/>
    </source>
</evidence>
<reference evidence="3 4" key="1">
    <citation type="submission" date="2016-07" db="EMBL/GenBank/DDBJ databases">
        <title>Pervasive Adenine N6-methylation of Active Genes in Fungi.</title>
        <authorList>
            <consortium name="DOE Joint Genome Institute"/>
            <person name="Mondo S.J."/>
            <person name="Dannebaum R.O."/>
            <person name="Kuo R.C."/>
            <person name="Labutti K."/>
            <person name="Haridas S."/>
            <person name="Kuo A."/>
            <person name="Salamov A."/>
            <person name="Ahrendt S.R."/>
            <person name="Lipzen A."/>
            <person name="Sullivan W."/>
            <person name="Andreopoulos W.B."/>
            <person name="Clum A."/>
            <person name="Lindquist E."/>
            <person name="Daum C."/>
            <person name="Ramamoorthy G.K."/>
            <person name="Gryganskyi A."/>
            <person name="Culley D."/>
            <person name="Magnuson J.K."/>
            <person name="James T.Y."/>
            <person name="O'Malley M.A."/>
            <person name="Stajich J.E."/>
            <person name="Spatafora J.W."/>
            <person name="Visel A."/>
            <person name="Grigoriev I.V."/>
        </authorList>
    </citation>
    <scope>NUCLEOTIDE SEQUENCE [LARGE SCALE GENOMIC DNA]</scope>
    <source>
        <strain evidence="3 4">12-1054</strain>
    </source>
</reference>
<feature type="transmembrane region" description="Helical" evidence="1">
    <location>
        <begin position="244"/>
        <end position="263"/>
    </location>
</feature>
<name>A0A1Y2FJA7_PROLT</name>
<comment type="caution">
    <text evidence="3">The sequence shown here is derived from an EMBL/GenBank/DDBJ whole genome shotgun (WGS) entry which is preliminary data.</text>
</comment>
<dbReference type="InterPro" id="IPR050879">
    <property type="entry name" value="Acyltransferase_3"/>
</dbReference>
<protein>
    <submittedName>
        <fullName evidence="3">Acyltransferase family-domain-containing protein</fullName>
    </submittedName>
</protein>
<feature type="transmembrane region" description="Helical" evidence="1">
    <location>
        <begin position="350"/>
        <end position="366"/>
    </location>
</feature>
<feature type="transmembrane region" description="Helical" evidence="1">
    <location>
        <begin position="131"/>
        <end position="150"/>
    </location>
</feature>
<feature type="transmembrane region" description="Helical" evidence="1">
    <location>
        <begin position="429"/>
        <end position="450"/>
    </location>
</feature>
<evidence type="ECO:0000259" key="2">
    <source>
        <dbReference type="Pfam" id="PF01757"/>
    </source>
</evidence>
<evidence type="ECO:0000313" key="4">
    <source>
        <dbReference type="Proteomes" id="UP000193685"/>
    </source>
</evidence>
<dbReference type="GeneID" id="63783388"/>
<dbReference type="STRING" id="56484.A0A1Y2FJA7"/>
<evidence type="ECO:0000313" key="3">
    <source>
        <dbReference type="EMBL" id="ORY83687.1"/>
    </source>
</evidence>
<keyword evidence="3" id="KW-0012">Acyltransferase</keyword>
<dbReference type="PANTHER" id="PTHR23028">
    <property type="entry name" value="ACETYLTRANSFERASE"/>
    <property type="match status" value="1"/>
</dbReference>
<dbReference type="EMBL" id="MCFI01000007">
    <property type="protein sequence ID" value="ORY83687.1"/>
    <property type="molecule type" value="Genomic_DNA"/>
</dbReference>
<dbReference type="Proteomes" id="UP000193685">
    <property type="component" value="Unassembled WGS sequence"/>
</dbReference>
<proteinExistence type="predicted"/>
<dbReference type="PANTHER" id="PTHR23028:SF134">
    <property type="entry name" value="PUTATIVE (AFU_ORTHOLOGUE AFUA_4G08520)-RELATED"/>
    <property type="match status" value="1"/>
</dbReference>
<feature type="transmembrane region" description="Helical" evidence="1">
    <location>
        <begin position="386"/>
        <end position="409"/>
    </location>
</feature>